<feature type="transmembrane region" description="Helical" evidence="1">
    <location>
        <begin position="245"/>
        <end position="263"/>
    </location>
</feature>
<accession>A0ABR8SN39</accession>
<feature type="transmembrane region" description="Helical" evidence="1">
    <location>
        <begin position="131"/>
        <end position="151"/>
    </location>
</feature>
<keyword evidence="1" id="KW-0812">Transmembrane</keyword>
<dbReference type="Proteomes" id="UP000603641">
    <property type="component" value="Unassembled WGS sequence"/>
</dbReference>
<evidence type="ECO:0000256" key="1">
    <source>
        <dbReference type="SAM" id="Phobius"/>
    </source>
</evidence>
<feature type="transmembrane region" description="Helical" evidence="1">
    <location>
        <begin position="76"/>
        <end position="93"/>
    </location>
</feature>
<protein>
    <recommendedName>
        <fullName evidence="4">O-antigen ligase domain-containing protein</fullName>
    </recommendedName>
</protein>
<dbReference type="RefSeq" id="WP_191754184.1">
    <property type="nucleotide sequence ID" value="NZ_JACSQM010000005.1"/>
</dbReference>
<feature type="transmembrane region" description="Helical" evidence="1">
    <location>
        <begin position="206"/>
        <end position="239"/>
    </location>
</feature>
<keyword evidence="1" id="KW-1133">Transmembrane helix</keyword>
<sequence>MQSYIYNLNNNNSKVRLSVKINFYFTCLLVIWSLTPYLMRELQQLFVILLFLGWWVTALFSILAKKPITINKTTKVIPITIIWLIIVTIYVMVQLPNFYFGNYFYIVLYYMPILFLAFYLRCGNIKIIKQLVLFTLVVLLTNSISNIMILFDNPYAAKEATGGYGLIDYSNTNVITDKSAFTIVLGIYLALLGVYFSLVKRIKILFLILTYTLLLLLLQSTFFIGLISLIIIISCYFLIRGDRVISLIKGLLFLIICTFILIFKNNVSFLINDWIVATTSNQLIITRVHLLTDLIVNFSVSGTLEARLVNIRESFVTFLENPFFGKGYVNSFISQSVGIGNHSYIFDNLAKFGIVGFFFELTVYITFIRYVTSNIDSKLRKYYYCSWSGFVFYALFNPIVFPSVGILLFFIFPLFIHYKSLTLSRDS</sequence>
<keyword evidence="1" id="KW-0472">Membrane</keyword>
<feature type="transmembrane region" description="Helical" evidence="1">
    <location>
        <begin position="21"/>
        <end position="39"/>
    </location>
</feature>
<feature type="transmembrane region" description="Helical" evidence="1">
    <location>
        <begin position="45"/>
        <end position="64"/>
    </location>
</feature>
<evidence type="ECO:0008006" key="4">
    <source>
        <dbReference type="Google" id="ProtNLM"/>
    </source>
</evidence>
<keyword evidence="3" id="KW-1185">Reference proteome</keyword>
<feature type="transmembrane region" description="Helical" evidence="1">
    <location>
        <begin position="179"/>
        <end position="199"/>
    </location>
</feature>
<evidence type="ECO:0000313" key="3">
    <source>
        <dbReference type="Proteomes" id="UP000603641"/>
    </source>
</evidence>
<dbReference type="EMBL" id="JACSQM010000005">
    <property type="protein sequence ID" value="MBD7964911.1"/>
    <property type="molecule type" value="Genomic_DNA"/>
</dbReference>
<feature type="transmembrane region" description="Helical" evidence="1">
    <location>
        <begin position="99"/>
        <end position="119"/>
    </location>
</feature>
<name>A0ABR8SN39_9BACL</name>
<proteinExistence type="predicted"/>
<feature type="transmembrane region" description="Helical" evidence="1">
    <location>
        <begin position="390"/>
        <end position="416"/>
    </location>
</feature>
<evidence type="ECO:0000313" key="2">
    <source>
        <dbReference type="EMBL" id="MBD7964911.1"/>
    </source>
</evidence>
<gene>
    <name evidence="2" type="ORF">H9648_12685</name>
</gene>
<reference evidence="2 3" key="1">
    <citation type="submission" date="2020-08" db="EMBL/GenBank/DDBJ databases">
        <title>A Genomic Blueprint of the Chicken Gut Microbiome.</title>
        <authorList>
            <person name="Gilroy R."/>
            <person name="Ravi A."/>
            <person name="Getino M."/>
            <person name="Pursley I."/>
            <person name="Horton D.L."/>
            <person name="Alikhan N.-F."/>
            <person name="Baker D."/>
            <person name="Gharbi K."/>
            <person name="Hall N."/>
            <person name="Watson M."/>
            <person name="Adriaenssens E.M."/>
            <person name="Foster-Nyarko E."/>
            <person name="Jarju S."/>
            <person name="Secka A."/>
            <person name="Antonio M."/>
            <person name="Oren A."/>
            <person name="Chaudhuri R."/>
            <person name="La Ragione R.M."/>
            <person name="Hildebrand F."/>
            <person name="Pallen M.J."/>
        </authorList>
    </citation>
    <scope>NUCLEOTIDE SEQUENCE [LARGE SCALE GENOMIC DNA]</scope>
    <source>
        <strain evidence="2 3">Sa2CUA10</strain>
    </source>
</reference>
<comment type="caution">
    <text evidence="2">The sequence shown here is derived from an EMBL/GenBank/DDBJ whole genome shotgun (WGS) entry which is preliminary data.</text>
</comment>
<organism evidence="2 3">
    <name type="scientific">Fictibacillus norfolkensis</name>
    <dbReference type="NCBI Taxonomy" id="2762233"/>
    <lineage>
        <taxon>Bacteria</taxon>
        <taxon>Bacillati</taxon>
        <taxon>Bacillota</taxon>
        <taxon>Bacilli</taxon>
        <taxon>Bacillales</taxon>
        <taxon>Fictibacillaceae</taxon>
        <taxon>Fictibacillus</taxon>
    </lineage>
</organism>
<feature type="transmembrane region" description="Helical" evidence="1">
    <location>
        <begin position="349"/>
        <end position="370"/>
    </location>
</feature>